<name>A0A1V3XCX0_MYCKA</name>
<gene>
    <name evidence="1" type="ORF">BZL29_4002</name>
</gene>
<evidence type="ECO:0000313" key="2">
    <source>
        <dbReference type="Proteomes" id="UP000188532"/>
    </source>
</evidence>
<proteinExistence type="predicted"/>
<comment type="caution">
    <text evidence="1">The sequence shown here is derived from an EMBL/GenBank/DDBJ whole genome shotgun (WGS) entry which is preliminary data.</text>
</comment>
<dbReference type="Proteomes" id="UP000188532">
    <property type="component" value="Unassembled WGS sequence"/>
</dbReference>
<dbReference type="AlphaFoldDB" id="A0A1V3XCX0"/>
<accession>A0A1V3XCX0</accession>
<sequence length="43" mass="4237">MAGAVSVALTIAAAVLPPGAPGARGGPVRRIARRWKLSSPAAD</sequence>
<evidence type="ECO:0000313" key="1">
    <source>
        <dbReference type="EMBL" id="OOK77022.1"/>
    </source>
</evidence>
<organism evidence="1 2">
    <name type="scientific">Mycobacterium kansasii</name>
    <dbReference type="NCBI Taxonomy" id="1768"/>
    <lineage>
        <taxon>Bacteria</taxon>
        <taxon>Bacillati</taxon>
        <taxon>Actinomycetota</taxon>
        <taxon>Actinomycetes</taxon>
        <taxon>Mycobacteriales</taxon>
        <taxon>Mycobacteriaceae</taxon>
        <taxon>Mycobacterium</taxon>
    </lineage>
</organism>
<protein>
    <submittedName>
        <fullName evidence="1">Uncharacterized protein</fullName>
    </submittedName>
</protein>
<dbReference type="EMBL" id="MVBN01000003">
    <property type="protein sequence ID" value="OOK77022.1"/>
    <property type="molecule type" value="Genomic_DNA"/>
</dbReference>
<reference evidence="1 2" key="1">
    <citation type="submission" date="2017-02" db="EMBL/GenBank/DDBJ databases">
        <title>Complete genome sequences of Mycobacterium kansasii strains isolated from rhesus macaques.</title>
        <authorList>
            <person name="Panda A."/>
            <person name="Nagaraj S."/>
            <person name="Zhao X."/>
            <person name="Tettelin H."/>
            <person name="Detolla L.J."/>
        </authorList>
    </citation>
    <scope>NUCLEOTIDE SEQUENCE [LARGE SCALE GENOMIC DNA]</scope>
    <source>
        <strain evidence="1 2">11-3469</strain>
    </source>
</reference>